<evidence type="ECO:0000259" key="1">
    <source>
        <dbReference type="PROSITE" id="PS51831"/>
    </source>
</evidence>
<dbReference type="SMART" id="SM00471">
    <property type="entry name" value="HDc"/>
    <property type="match status" value="1"/>
</dbReference>
<organism evidence="2">
    <name type="scientific">Treponema denticola H-22</name>
    <dbReference type="NCBI Taxonomy" id="999432"/>
    <lineage>
        <taxon>Bacteria</taxon>
        <taxon>Pseudomonadati</taxon>
        <taxon>Spirochaetota</taxon>
        <taxon>Spirochaetia</taxon>
        <taxon>Spirochaetales</taxon>
        <taxon>Treponemataceae</taxon>
        <taxon>Treponema</taxon>
    </lineage>
</organism>
<reference evidence="2" key="1">
    <citation type="submission" date="2012-01" db="EMBL/GenBank/DDBJ databases">
        <title>The Genome Sequence of Treponema denticola H-22.</title>
        <authorList>
            <consortium name="The Broad Institute Genome Sequencing Platform"/>
            <person name="Earl A."/>
            <person name="Ward D."/>
            <person name="Feldgarden M."/>
            <person name="Gevers D."/>
            <person name="Blanton J.M."/>
            <person name="Fenno C.J."/>
            <person name="Baranova O.V."/>
            <person name="Mathney J."/>
            <person name="Dewhirst F.E."/>
            <person name="Izard J."/>
            <person name="Young S.K."/>
            <person name="Zeng Q."/>
            <person name="Gargeya S."/>
            <person name="Fitzgerald M."/>
            <person name="Haas B."/>
            <person name="Abouelleil A."/>
            <person name="Alvarado L."/>
            <person name="Arachchi H.M."/>
            <person name="Berlin A."/>
            <person name="Chapman S.B."/>
            <person name="Gearin G."/>
            <person name="Goldberg J."/>
            <person name="Griggs A."/>
            <person name="Gujja S."/>
            <person name="Hansen M."/>
            <person name="Heiman D."/>
            <person name="Howarth C."/>
            <person name="Larimer J."/>
            <person name="Lui A."/>
            <person name="MacDonald P.J.P."/>
            <person name="McCowen C."/>
            <person name="Montmayeur A."/>
            <person name="Murphy C."/>
            <person name="Neiman D."/>
            <person name="Pearson M."/>
            <person name="Priest M."/>
            <person name="Roberts A."/>
            <person name="Saif S."/>
            <person name="Shea T."/>
            <person name="Sisk P."/>
            <person name="Stolte C."/>
            <person name="Sykes S."/>
            <person name="Wortman J."/>
            <person name="Nusbaum C."/>
            <person name="Birren B."/>
        </authorList>
    </citation>
    <scope>NUCLEOTIDE SEQUENCE [LARGE SCALE GENOMIC DNA]</scope>
    <source>
        <strain evidence="2">H-22</strain>
    </source>
</reference>
<dbReference type="CDD" id="cd00077">
    <property type="entry name" value="HDc"/>
    <property type="match status" value="1"/>
</dbReference>
<dbReference type="PROSITE" id="PS51831">
    <property type="entry name" value="HD"/>
    <property type="match status" value="1"/>
</dbReference>
<dbReference type="PATRIC" id="fig|999432.5.peg.168"/>
<dbReference type="Pfam" id="PF01966">
    <property type="entry name" value="HD"/>
    <property type="match status" value="1"/>
</dbReference>
<dbReference type="HOGENOM" id="CLU_1324490_0_0_12"/>
<comment type="caution">
    <text evidence="2">The sequence shown here is derived from an EMBL/GenBank/DDBJ whole genome shotgun (WGS) entry which is preliminary data.</text>
</comment>
<evidence type="ECO:0000313" key="2">
    <source>
        <dbReference type="EMBL" id="EMB35972.1"/>
    </source>
</evidence>
<accession>A0A0E2E944</accession>
<dbReference type="InterPro" id="IPR006674">
    <property type="entry name" value="HD_domain"/>
</dbReference>
<dbReference type="RefSeq" id="WP_002682694.1">
    <property type="nucleotide sequence ID" value="NZ_CM001795.1"/>
</dbReference>
<proteinExistence type="predicted"/>
<dbReference type="Gene3D" id="1.10.3210.10">
    <property type="entry name" value="Hypothetical protein af1432"/>
    <property type="match status" value="1"/>
</dbReference>
<sequence length="220" mass="26015">MKCEINNILIEKTKAFLKRKFDESKYLSGHPEEKAYRLEHSYRVANIGKAIAEKENFSITEMIIACLLHDVSYCEEFRGKEDWLNHGRNAAKISYPFLKELGLPEDRINDICYGIAIHVDDKADFEGERTPFALTVGDADNIDRFDVYRIYETLHNNNFKDMNISLKKDYVEKRLNELYKLLNMELGTKSAEELWKERLVFYIEFYEKLKEQLKISEDVF</sequence>
<dbReference type="SUPFAM" id="SSF109604">
    <property type="entry name" value="HD-domain/PDEase-like"/>
    <property type="match status" value="1"/>
</dbReference>
<dbReference type="InterPro" id="IPR003607">
    <property type="entry name" value="HD/PDEase_dom"/>
</dbReference>
<dbReference type="EMBL" id="AGDV01000001">
    <property type="protein sequence ID" value="EMB35972.1"/>
    <property type="molecule type" value="Genomic_DNA"/>
</dbReference>
<gene>
    <name evidence="2" type="ORF">HMPREF9726_00164</name>
</gene>
<feature type="domain" description="HD" evidence="1">
    <location>
        <begin position="37"/>
        <end position="145"/>
    </location>
</feature>
<name>A0A0E2E944_TREDN</name>
<protein>
    <recommendedName>
        <fullName evidence="1">HD domain-containing protein</fullName>
    </recommendedName>
</protein>
<dbReference type="Proteomes" id="UP000011705">
    <property type="component" value="Chromosome"/>
</dbReference>
<dbReference type="AlphaFoldDB" id="A0A0E2E944"/>